<name>A0AAD6Q660_9ROSI</name>
<sequence>MKVSQRPLVYPQMILHSEPSAKCLLQHIEASNSCKVESQKHIHSFWCQKERDAVTPLAFGGASQTPATRGEATLENLVFVIQNGPTFLVLDC</sequence>
<organism evidence="1 2">
    <name type="scientific">Populus alba x Populus x berolinensis</name>
    <dbReference type="NCBI Taxonomy" id="444605"/>
    <lineage>
        <taxon>Eukaryota</taxon>
        <taxon>Viridiplantae</taxon>
        <taxon>Streptophyta</taxon>
        <taxon>Embryophyta</taxon>
        <taxon>Tracheophyta</taxon>
        <taxon>Spermatophyta</taxon>
        <taxon>Magnoliopsida</taxon>
        <taxon>eudicotyledons</taxon>
        <taxon>Gunneridae</taxon>
        <taxon>Pentapetalae</taxon>
        <taxon>rosids</taxon>
        <taxon>fabids</taxon>
        <taxon>Malpighiales</taxon>
        <taxon>Salicaceae</taxon>
        <taxon>Saliceae</taxon>
        <taxon>Populus</taxon>
    </lineage>
</organism>
<evidence type="ECO:0000313" key="1">
    <source>
        <dbReference type="EMBL" id="KAJ6980589.1"/>
    </source>
</evidence>
<dbReference type="EMBL" id="JAQIZT010000011">
    <property type="protein sequence ID" value="KAJ6980589.1"/>
    <property type="molecule type" value="Genomic_DNA"/>
</dbReference>
<protein>
    <submittedName>
        <fullName evidence="1">Uncharacterized protein</fullName>
    </submittedName>
</protein>
<evidence type="ECO:0000313" key="2">
    <source>
        <dbReference type="Proteomes" id="UP001164929"/>
    </source>
</evidence>
<comment type="caution">
    <text evidence="1">The sequence shown here is derived from an EMBL/GenBank/DDBJ whole genome shotgun (WGS) entry which is preliminary data.</text>
</comment>
<accession>A0AAD6Q660</accession>
<dbReference type="Proteomes" id="UP001164929">
    <property type="component" value="Chromosome 11"/>
</dbReference>
<reference evidence="1" key="1">
    <citation type="journal article" date="2023" name="Mol. Ecol. Resour.">
        <title>Chromosome-level genome assembly of a triploid poplar Populus alba 'Berolinensis'.</title>
        <authorList>
            <person name="Chen S."/>
            <person name="Yu Y."/>
            <person name="Wang X."/>
            <person name="Wang S."/>
            <person name="Zhang T."/>
            <person name="Zhou Y."/>
            <person name="He R."/>
            <person name="Meng N."/>
            <person name="Wang Y."/>
            <person name="Liu W."/>
            <person name="Liu Z."/>
            <person name="Liu J."/>
            <person name="Guo Q."/>
            <person name="Huang H."/>
            <person name="Sederoff R.R."/>
            <person name="Wang G."/>
            <person name="Qu G."/>
            <person name="Chen S."/>
        </authorList>
    </citation>
    <scope>NUCLEOTIDE SEQUENCE</scope>
    <source>
        <strain evidence="1">SC-2020</strain>
    </source>
</reference>
<gene>
    <name evidence="1" type="ORF">NC653_028403</name>
</gene>
<keyword evidence="2" id="KW-1185">Reference proteome</keyword>
<proteinExistence type="predicted"/>
<dbReference type="AlphaFoldDB" id="A0AAD6Q660"/>